<evidence type="ECO:0000313" key="2">
    <source>
        <dbReference type="EMBL" id="WAA13727.1"/>
    </source>
</evidence>
<proteinExistence type="predicted"/>
<sequence>MNFQDCLQQLDQLEKELNRLESVLSIQIQANIQDCIHNHQKQIEKVERKLKKEDHEREKGYSFQRKSVV</sequence>
<reference evidence="2" key="1">
    <citation type="submission" date="2022-09" db="EMBL/GenBank/DDBJ databases">
        <title>Complete Genomes of Fervidibacillus albus and Fervidibacillus halotolerans isolated from tidal flat sediments.</title>
        <authorList>
            <person name="Kwon K.K."/>
            <person name="Yang S.-H."/>
            <person name="Park M.J."/>
            <person name="Oh H.-M."/>
        </authorList>
    </citation>
    <scope>NUCLEOTIDE SEQUENCE</scope>
    <source>
        <strain evidence="2">MEBiC13594</strain>
    </source>
</reference>
<dbReference type="RefSeq" id="WP_275421919.1">
    <property type="nucleotide sequence ID" value="NZ_CP106877.1"/>
</dbReference>
<dbReference type="EMBL" id="CP106877">
    <property type="protein sequence ID" value="WAA13727.1"/>
    <property type="molecule type" value="Genomic_DNA"/>
</dbReference>
<feature type="compositionally biased region" description="Basic and acidic residues" evidence="1">
    <location>
        <begin position="48"/>
        <end position="60"/>
    </location>
</feature>
<organism evidence="2 3">
    <name type="scientific">Fervidibacillus halotolerans</name>
    <dbReference type="NCBI Taxonomy" id="2980027"/>
    <lineage>
        <taxon>Bacteria</taxon>
        <taxon>Bacillati</taxon>
        <taxon>Bacillota</taxon>
        <taxon>Bacilli</taxon>
        <taxon>Bacillales</taxon>
        <taxon>Bacillaceae</taxon>
        <taxon>Fervidibacillus</taxon>
    </lineage>
</organism>
<keyword evidence="3" id="KW-1185">Reference proteome</keyword>
<dbReference type="Proteomes" id="UP001164726">
    <property type="component" value="Chromosome"/>
</dbReference>
<accession>A0A9E8S1P3</accession>
<dbReference type="KEGG" id="fhl:OE105_06400"/>
<name>A0A9E8S1P3_9BACI</name>
<protein>
    <submittedName>
        <fullName evidence="2">Uncharacterized protein</fullName>
    </submittedName>
</protein>
<evidence type="ECO:0000256" key="1">
    <source>
        <dbReference type="SAM" id="MobiDB-lite"/>
    </source>
</evidence>
<gene>
    <name evidence="2" type="ORF">OE105_06400</name>
</gene>
<dbReference type="AlphaFoldDB" id="A0A9E8S1P3"/>
<feature type="region of interest" description="Disordered" evidence="1">
    <location>
        <begin position="48"/>
        <end position="69"/>
    </location>
</feature>
<evidence type="ECO:0000313" key="3">
    <source>
        <dbReference type="Proteomes" id="UP001164726"/>
    </source>
</evidence>